<dbReference type="NCBIfam" id="TIGR03026">
    <property type="entry name" value="NDP-sugDHase"/>
    <property type="match status" value="1"/>
</dbReference>
<dbReference type="Pfam" id="PF00984">
    <property type="entry name" value="UDPG_MGDP_dh"/>
    <property type="match status" value="1"/>
</dbReference>
<dbReference type="EMBL" id="PELY01000199">
    <property type="protein sequence ID" value="RTH25892.1"/>
    <property type="molecule type" value="Genomic_DNA"/>
</dbReference>
<dbReference type="SUPFAM" id="SSF51735">
    <property type="entry name" value="NAD(P)-binding Rossmann-fold domains"/>
    <property type="match status" value="1"/>
</dbReference>
<comment type="caution">
    <text evidence="12">The sequence shown here is derived from an EMBL/GenBank/DDBJ whole genome shotgun (WGS) entry which is preliminary data.</text>
</comment>
<dbReference type="PANTHER" id="PTHR43750">
    <property type="entry name" value="UDP-GLUCOSE 6-DEHYDROGENASE TUAD"/>
    <property type="match status" value="1"/>
</dbReference>
<dbReference type="Gene3D" id="3.40.50.720">
    <property type="entry name" value="NAD(P)-binding Rossmann-like Domain"/>
    <property type="match status" value="2"/>
</dbReference>
<feature type="binding site" evidence="9">
    <location>
        <position position="227"/>
    </location>
    <ligand>
        <name>substrate</name>
    </ligand>
</feature>
<gene>
    <name evidence="12" type="ORF">CSW38_07150</name>
</gene>
<feature type="binding site" evidence="10">
    <location>
        <position position="84"/>
    </location>
    <ligand>
        <name>NAD(+)</name>
        <dbReference type="ChEBI" id="CHEBI:57540"/>
    </ligand>
</feature>
<dbReference type="GO" id="GO:0003979">
    <property type="term" value="F:UDP-glucose 6-dehydrogenase activity"/>
    <property type="evidence" value="ECO:0007669"/>
    <property type="project" value="UniProtKB-EC"/>
</dbReference>
<dbReference type="SMART" id="SM00984">
    <property type="entry name" value="UDPG_MGDP_dh_C"/>
    <property type="match status" value="1"/>
</dbReference>
<dbReference type="InterPro" id="IPR014026">
    <property type="entry name" value="UDP-Glc/GDP-Man_DH_dimer"/>
</dbReference>
<feature type="domain" description="UDP-glucose/GDP-mannose dehydrogenase C-terminal" evidence="11">
    <location>
        <begin position="336"/>
        <end position="438"/>
    </location>
</feature>
<evidence type="ECO:0000259" key="11">
    <source>
        <dbReference type="SMART" id="SM00984"/>
    </source>
</evidence>
<dbReference type="PIRSF" id="PIRSF500134">
    <property type="entry name" value="UDPglc_DH_bac"/>
    <property type="match status" value="1"/>
</dbReference>
<dbReference type="Pfam" id="PF03720">
    <property type="entry name" value="UDPG_MGDP_dh_C"/>
    <property type="match status" value="1"/>
</dbReference>
<evidence type="ECO:0000256" key="7">
    <source>
        <dbReference type="PIRNR" id="PIRNR000124"/>
    </source>
</evidence>
<reference evidence="12 13" key="1">
    <citation type="journal article" date="2019" name="Extremophiles">
        <title>Biogeography of thermophiles and predominance of Thermus scotoductus in domestic water heaters.</title>
        <authorList>
            <person name="Wilpiszeski R.L."/>
            <person name="Zhang Z."/>
            <person name="House C.H."/>
        </authorList>
    </citation>
    <scope>NUCLEOTIDE SEQUENCE [LARGE SCALE GENOMIC DNA]</scope>
    <source>
        <strain evidence="12 13">25_S25</strain>
    </source>
</reference>
<dbReference type="InterPro" id="IPR001732">
    <property type="entry name" value="UDP-Glc/GDP-Man_DH_N"/>
</dbReference>
<dbReference type="Proteomes" id="UP000287306">
    <property type="component" value="Unassembled WGS sequence"/>
</dbReference>
<dbReference type="InterPro" id="IPR036291">
    <property type="entry name" value="NAD(P)-bd_dom_sf"/>
</dbReference>
<dbReference type="RefSeq" id="WP_126170458.1">
    <property type="nucleotide sequence ID" value="NZ_PELL01000244.1"/>
</dbReference>
<dbReference type="SUPFAM" id="SSF48179">
    <property type="entry name" value="6-phosphogluconate dehydrogenase C-terminal domain-like"/>
    <property type="match status" value="1"/>
</dbReference>
<evidence type="ECO:0000256" key="8">
    <source>
        <dbReference type="PIRSR" id="PIRSR500134-1"/>
    </source>
</evidence>
<dbReference type="SUPFAM" id="SSF52413">
    <property type="entry name" value="UDP-glucose/GDP-mannose dehydrogenase C-terminal domain"/>
    <property type="match status" value="1"/>
</dbReference>
<organism evidence="12 13">
    <name type="scientific">Thermus scotoductus</name>
    <dbReference type="NCBI Taxonomy" id="37636"/>
    <lineage>
        <taxon>Bacteria</taxon>
        <taxon>Thermotogati</taxon>
        <taxon>Deinococcota</taxon>
        <taxon>Deinococci</taxon>
        <taxon>Thermales</taxon>
        <taxon>Thermaceae</taxon>
        <taxon>Thermus</taxon>
    </lineage>
</organism>
<dbReference type="Gene3D" id="1.20.5.100">
    <property type="entry name" value="Cytochrome c1, transmembrane anchor, C-terminal"/>
    <property type="match status" value="1"/>
</dbReference>
<dbReference type="PANTHER" id="PTHR43750:SF3">
    <property type="entry name" value="UDP-GLUCOSE 6-DEHYDROGENASE TUAD"/>
    <property type="match status" value="1"/>
</dbReference>
<dbReference type="EC" id="1.1.1.22" evidence="3 7"/>
<feature type="binding site" evidence="10">
    <location>
        <position position="35"/>
    </location>
    <ligand>
        <name>NAD(+)</name>
        <dbReference type="ChEBI" id="CHEBI:57540"/>
    </ligand>
</feature>
<dbReference type="PIRSF" id="PIRSF000124">
    <property type="entry name" value="UDPglc_GDPman_dh"/>
    <property type="match status" value="1"/>
</dbReference>
<accession>A0A430RXX6</accession>
<feature type="active site" description="Nucleophile" evidence="8">
    <location>
        <position position="283"/>
    </location>
</feature>
<feature type="binding site" evidence="10">
    <location>
        <position position="160"/>
    </location>
    <ligand>
        <name>NAD(+)</name>
        <dbReference type="ChEBI" id="CHEBI:57540"/>
    </ligand>
</feature>
<proteinExistence type="inferred from homology"/>
<sequence>MRVAVVGSGYVGLVTAVSLAYLGNRVVGVDVDVDKVAALNRGKPPFYEPHLEEMLVLARPNLSFTTRYEEAIPQAQVVFIAVGTPSSPDGGPDLTQVKQAAEGIGRSLGEGFTVVVNKSTVPVGSGNYVEALVRRAFQEVHGGEPDGRLAVASNPEFLREGQAFHDSFYPDRVVVGAEDRRAIEVLRELYEPILEQSFTPPPFLPRPERMGAVPFLTTDLASAELIKYGANAFLALKISFINELARLADRVGADIREVARGIGLDHRIGPRFLQAGLGWGGSCFPKDTAALLAMGREYGLSLPILEAAREVNFGQRDLIADKLLAELKTLKGKTIALLGLAFKPHTDDLRESPALALADLLLKRGAFVRAHDPVALPRVRREVALPLEYAETPEEALRRADAVVLATDWPEYRTWPWERLRGLLRVPLVVDGRNFLDGKALAAMGYRYVGVGIPALGILSKAEV</sequence>
<dbReference type="InterPro" id="IPR017476">
    <property type="entry name" value="UDP-Glc/GDP-Man"/>
</dbReference>
<feature type="binding site" evidence="10">
    <location>
        <position position="350"/>
    </location>
    <ligand>
        <name>NAD(+)</name>
        <dbReference type="ChEBI" id="CHEBI:57540"/>
    </ligand>
</feature>
<feature type="binding site" evidence="10">
    <location>
        <position position="286"/>
    </location>
    <ligand>
        <name>NAD(+)</name>
        <dbReference type="ChEBI" id="CHEBI:57540"/>
    </ligand>
</feature>
<evidence type="ECO:0000256" key="10">
    <source>
        <dbReference type="PIRSR" id="PIRSR500134-3"/>
    </source>
</evidence>
<dbReference type="AlphaFoldDB" id="A0A430RXX6"/>
<feature type="binding site" evidence="9">
    <location>
        <begin position="157"/>
        <end position="160"/>
    </location>
    <ligand>
        <name>substrate</name>
    </ligand>
</feature>
<dbReference type="InterPro" id="IPR036220">
    <property type="entry name" value="UDP-Glc/GDP-Man_DH_C_sf"/>
</dbReference>
<evidence type="ECO:0000256" key="5">
    <source>
        <dbReference type="ARBA" id="ARBA00023027"/>
    </source>
</evidence>
<dbReference type="UniPathway" id="UPA00038">
    <property type="reaction ID" value="UER00491"/>
</dbReference>
<evidence type="ECO:0000313" key="13">
    <source>
        <dbReference type="Proteomes" id="UP000287306"/>
    </source>
</evidence>
<dbReference type="GO" id="GO:0000271">
    <property type="term" value="P:polysaccharide biosynthetic process"/>
    <property type="evidence" value="ECO:0007669"/>
    <property type="project" value="InterPro"/>
</dbReference>
<evidence type="ECO:0000256" key="9">
    <source>
        <dbReference type="PIRSR" id="PIRSR500134-2"/>
    </source>
</evidence>
<keyword evidence="5 7" id="KW-0520">NAD</keyword>
<feature type="binding site" evidence="9">
    <location>
        <position position="280"/>
    </location>
    <ligand>
        <name>substrate</name>
    </ligand>
</feature>
<dbReference type="InterPro" id="IPR028357">
    <property type="entry name" value="UDPglc_DH_bac"/>
</dbReference>
<evidence type="ECO:0000256" key="1">
    <source>
        <dbReference type="ARBA" id="ARBA00004701"/>
    </source>
</evidence>
<evidence type="ECO:0000256" key="2">
    <source>
        <dbReference type="ARBA" id="ARBA00006601"/>
    </source>
</evidence>
<feature type="binding site" evidence="10">
    <location>
        <position position="30"/>
    </location>
    <ligand>
        <name>NAD(+)</name>
        <dbReference type="ChEBI" id="CHEBI:57540"/>
    </ligand>
</feature>
<evidence type="ECO:0000256" key="3">
    <source>
        <dbReference type="ARBA" id="ARBA00012954"/>
    </source>
</evidence>
<comment type="similarity">
    <text evidence="2 7">Belongs to the UDP-glucose/GDP-mannose dehydrogenase family.</text>
</comment>
<comment type="pathway">
    <text evidence="1">Nucleotide-sugar biosynthesis; UDP-alpha-D-glucuronate biosynthesis; UDP-alpha-D-glucuronate from UDP-alpha-D-glucose: step 1/1.</text>
</comment>
<comment type="catalytic activity">
    <reaction evidence="6 7">
        <text>UDP-alpha-D-glucose + 2 NAD(+) + H2O = UDP-alpha-D-glucuronate + 2 NADH + 3 H(+)</text>
        <dbReference type="Rhea" id="RHEA:23596"/>
        <dbReference type="ChEBI" id="CHEBI:15377"/>
        <dbReference type="ChEBI" id="CHEBI:15378"/>
        <dbReference type="ChEBI" id="CHEBI:57540"/>
        <dbReference type="ChEBI" id="CHEBI:57945"/>
        <dbReference type="ChEBI" id="CHEBI:58052"/>
        <dbReference type="ChEBI" id="CHEBI:58885"/>
        <dbReference type="EC" id="1.1.1.22"/>
    </reaction>
</comment>
<dbReference type="InterPro" id="IPR008927">
    <property type="entry name" value="6-PGluconate_DH-like_C_sf"/>
</dbReference>
<feature type="binding site" evidence="9">
    <location>
        <position position="343"/>
    </location>
    <ligand>
        <name>substrate</name>
    </ligand>
</feature>
<evidence type="ECO:0000256" key="6">
    <source>
        <dbReference type="ARBA" id="ARBA00047473"/>
    </source>
</evidence>
<evidence type="ECO:0000256" key="4">
    <source>
        <dbReference type="ARBA" id="ARBA00023002"/>
    </source>
</evidence>
<name>A0A430RXX6_THESC</name>
<dbReference type="InterPro" id="IPR014027">
    <property type="entry name" value="UDP-Glc/GDP-Man_DH_C"/>
</dbReference>
<feature type="binding site" evidence="9">
    <location>
        <begin position="272"/>
        <end position="276"/>
    </location>
    <ligand>
        <name>substrate</name>
    </ligand>
</feature>
<feature type="binding site" evidence="10">
    <location>
        <position position="120"/>
    </location>
    <ligand>
        <name>NAD(+)</name>
        <dbReference type="ChEBI" id="CHEBI:57540"/>
    </ligand>
</feature>
<dbReference type="GO" id="GO:0006065">
    <property type="term" value="P:UDP-glucuronate biosynthetic process"/>
    <property type="evidence" value="ECO:0007669"/>
    <property type="project" value="UniProtKB-UniPathway"/>
</dbReference>
<dbReference type="GO" id="GO:0051287">
    <property type="term" value="F:NAD binding"/>
    <property type="evidence" value="ECO:0007669"/>
    <property type="project" value="InterPro"/>
</dbReference>
<protein>
    <recommendedName>
        <fullName evidence="3 7">UDP-glucose 6-dehydrogenase</fullName>
        <ecNumber evidence="3 7">1.1.1.22</ecNumber>
    </recommendedName>
</protein>
<dbReference type="Pfam" id="PF03721">
    <property type="entry name" value="UDPG_MGDP_dh_N"/>
    <property type="match status" value="1"/>
</dbReference>
<evidence type="ECO:0000313" key="12">
    <source>
        <dbReference type="EMBL" id="RTH25892.1"/>
    </source>
</evidence>
<keyword evidence="4 7" id="KW-0560">Oxidoreductase</keyword>